<dbReference type="EMBL" id="JBHSKX010000004">
    <property type="protein sequence ID" value="MFC5369022.1"/>
    <property type="molecule type" value="Genomic_DNA"/>
</dbReference>
<dbReference type="RefSeq" id="WP_227231079.1">
    <property type="nucleotide sequence ID" value="NZ_JAJCVJ010000003.1"/>
</dbReference>
<dbReference type="AlphaFoldDB" id="A0ABD5RGU3"/>
<gene>
    <name evidence="3" type="ORF">ACFPJ5_19010</name>
</gene>
<dbReference type="Proteomes" id="UP001596201">
    <property type="component" value="Unassembled WGS sequence"/>
</dbReference>
<reference evidence="3 4" key="1">
    <citation type="journal article" date="2019" name="Int. J. Syst. Evol. Microbiol.">
        <title>The Global Catalogue of Microorganisms (GCM) 10K type strain sequencing project: providing services to taxonomists for standard genome sequencing and annotation.</title>
        <authorList>
            <consortium name="The Broad Institute Genomics Platform"/>
            <consortium name="The Broad Institute Genome Sequencing Center for Infectious Disease"/>
            <person name="Wu L."/>
            <person name="Ma J."/>
        </authorList>
    </citation>
    <scope>NUCLEOTIDE SEQUENCE [LARGE SCALE GENOMIC DNA]</scope>
    <source>
        <strain evidence="3 4">CGMCC 1.12237</strain>
    </source>
</reference>
<evidence type="ECO:0000313" key="4">
    <source>
        <dbReference type="Proteomes" id="UP001596201"/>
    </source>
</evidence>
<comment type="caution">
    <text evidence="3">The sequence shown here is derived from an EMBL/GenBank/DDBJ whole genome shotgun (WGS) entry which is preliminary data.</text>
</comment>
<protein>
    <recommendedName>
        <fullName evidence="5">DUF4129 domain-containing protein</fullName>
    </recommendedName>
</protein>
<evidence type="ECO:0000256" key="1">
    <source>
        <dbReference type="SAM" id="MobiDB-lite"/>
    </source>
</evidence>
<keyword evidence="2" id="KW-0812">Transmembrane</keyword>
<accession>A0ABD5RGU3</accession>
<sequence length="189" mass="20747">MPAVLQVAVDPATTALVVASVALLVIAGSTAVLAAVQYRRHLAGVPEYVRRERLAAYSAVMSRMIALNRLAVELDEDDRFTVEKHKYAMSKESAIETPAADLTETFQRHYHVVDPAVREAVDDYLDFLARYDADPDRRPVGTLLDRSRRVVTAMRADLGLSSFGPTVPDSQDATPGTRHGRATDHETSD</sequence>
<keyword evidence="4" id="KW-1185">Reference proteome</keyword>
<feature type="transmembrane region" description="Helical" evidence="2">
    <location>
        <begin position="12"/>
        <end position="36"/>
    </location>
</feature>
<feature type="region of interest" description="Disordered" evidence="1">
    <location>
        <begin position="161"/>
        <end position="189"/>
    </location>
</feature>
<name>A0ABD5RGU3_9EURY</name>
<keyword evidence="2" id="KW-0472">Membrane</keyword>
<evidence type="ECO:0000256" key="2">
    <source>
        <dbReference type="SAM" id="Phobius"/>
    </source>
</evidence>
<keyword evidence="2" id="KW-1133">Transmembrane helix</keyword>
<evidence type="ECO:0008006" key="5">
    <source>
        <dbReference type="Google" id="ProtNLM"/>
    </source>
</evidence>
<organism evidence="3 4">
    <name type="scientific">Salinirubrum litoreum</name>
    <dbReference type="NCBI Taxonomy" id="1126234"/>
    <lineage>
        <taxon>Archaea</taxon>
        <taxon>Methanobacteriati</taxon>
        <taxon>Methanobacteriota</taxon>
        <taxon>Stenosarchaea group</taxon>
        <taxon>Halobacteria</taxon>
        <taxon>Halobacteriales</taxon>
        <taxon>Haloferacaceae</taxon>
        <taxon>Salinirubrum</taxon>
    </lineage>
</organism>
<proteinExistence type="predicted"/>
<evidence type="ECO:0000313" key="3">
    <source>
        <dbReference type="EMBL" id="MFC5369022.1"/>
    </source>
</evidence>